<protein>
    <recommendedName>
        <fullName evidence="4">DUF3429 domain-containing protein</fullName>
    </recommendedName>
</protein>
<name>A0A0K6HWY3_9BURK</name>
<dbReference type="Proteomes" id="UP000183649">
    <property type="component" value="Unassembled WGS sequence"/>
</dbReference>
<keyword evidence="3" id="KW-1185">Reference proteome</keyword>
<dbReference type="PANTHER" id="PTHR15887:SF1">
    <property type="entry name" value="TRANSMEMBRANE PROTEIN 69"/>
    <property type="match status" value="1"/>
</dbReference>
<organism evidence="2 3">
    <name type="scientific">Thiomonas bhubaneswarensis</name>
    <dbReference type="NCBI Taxonomy" id="339866"/>
    <lineage>
        <taxon>Bacteria</taxon>
        <taxon>Pseudomonadati</taxon>
        <taxon>Pseudomonadota</taxon>
        <taxon>Betaproteobacteria</taxon>
        <taxon>Burkholderiales</taxon>
        <taxon>Thiomonas</taxon>
    </lineage>
</organism>
<dbReference type="AlphaFoldDB" id="A0A0K6HWY3"/>
<evidence type="ECO:0000256" key="1">
    <source>
        <dbReference type="SAM" id="Phobius"/>
    </source>
</evidence>
<dbReference type="OrthoDB" id="9156920at2"/>
<evidence type="ECO:0000313" key="3">
    <source>
        <dbReference type="Proteomes" id="UP000183649"/>
    </source>
</evidence>
<feature type="transmembrane region" description="Helical" evidence="1">
    <location>
        <begin position="91"/>
        <end position="113"/>
    </location>
</feature>
<sequence>MKAPAYALGLSGLVPFIALGLAAWVAPVTSLTAVVVIQAQYAAAILAFLGALYWGAALVQPEGQVQRPWLLLGWGVVLPLWAWRMTWASSWVYGMSGLFIGLAVAYAADVMLRKQLPWPSWFLQLRLWLTLGALFGLGLTLVRLYTFKPAG</sequence>
<keyword evidence="1" id="KW-1133">Transmembrane helix</keyword>
<feature type="transmembrane region" description="Helical" evidence="1">
    <location>
        <begin position="32"/>
        <end position="56"/>
    </location>
</feature>
<dbReference type="EMBL" id="CYHF01000003">
    <property type="protein sequence ID" value="CUA95400.1"/>
    <property type="molecule type" value="Genomic_DNA"/>
</dbReference>
<keyword evidence="1" id="KW-0812">Transmembrane</keyword>
<evidence type="ECO:0000313" key="2">
    <source>
        <dbReference type="EMBL" id="CUA95400.1"/>
    </source>
</evidence>
<gene>
    <name evidence="2" type="ORF">Ga0061069_10385</name>
</gene>
<dbReference type="PANTHER" id="PTHR15887">
    <property type="entry name" value="TRANSMEMBRANE PROTEIN 69"/>
    <property type="match status" value="1"/>
</dbReference>
<proteinExistence type="predicted"/>
<feature type="transmembrane region" description="Helical" evidence="1">
    <location>
        <begin position="68"/>
        <end position="85"/>
    </location>
</feature>
<evidence type="ECO:0008006" key="4">
    <source>
        <dbReference type="Google" id="ProtNLM"/>
    </source>
</evidence>
<keyword evidence="1" id="KW-0472">Membrane</keyword>
<dbReference type="InterPro" id="IPR021836">
    <property type="entry name" value="DUF3429"/>
</dbReference>
<accession>A0A0K6HWY3</accession>
<dbReference type="Pfam" id="PF11911">
    <property type="entry name" value="DUF3429"/>
    <property type="match status" value="1"/>
</dbReference>
<dbReference type="RefSeq" id="WP_055449901.1">
    <property type="nucleotide sequence ID" value="NZ_CYHF01000003.1"/>
</dbReference>
<feature type="transmembrane region" description="Helical" evidence="1">
    <location>
        <begin position="125"/>
        <end position="145"/>
    </location>
</feature>
<reference evidence="3" key="1">
    <citation type="submission" date="2015-08" db="EMBL/GenBank/DDBJ databases">
        <authorList>
            <person name="Varghese N."/>
        </authorList>
    </citation>
    <scope>NUCLEOTIDE SEQUENCE [LARGE SCALE GENOMIC DNA]</scope>
    <source>
        <strain evidence="3">DSM 18181</strain>
    </source>
</reference>
<dbReference type="STRING" id="339866.GCA_001418255_00965"/>